<dbReference type="EMBL" id="JAAAHW010000104">
    <property type="protein sequence ID" value="KAG0006513.1"/>
    <property type="molecule type" value="Genomic_DNA"/>
</dbReference>
<reference evidence="2" key="1">
    <citation type="journal article" date="2020" name="Fungal Divers.">
        <title>Resolving the Mortierellaceae phylogeny through synthesis of multi-gene phylogenetics and phylogenomics.</title>
        <authorList>
            <person name="Vandepol N."/>
            <person name="Liber J."/>
            <person name="Desiro A."/>
            <person name="Na H."/>
            <person name="Kennedy M."/>
            <person name="Barry K."/>
            <person name="Grigoriev I.V."/>
            <person name="Miller A.N."/>
            <person name="O'Donnell K."/>
            <person name="Stajich J.E."/>
            <person name="Bonito G."/>
        </authorList>
    </citation>
    <scope>NUCLEOTIDE SEQUENCE</scope>
    <source>
        <strain evidence="2">MES-2147</strain>
    </source>
</reference>
<feature type="transmembrane region" description="Helical" evidence="1">
    <location>
        <begin position="6"/>
        <end position="33"/>
    </location>
</feature>
<evidence type="ECO:0000256" key="1">
    <source>
        <dbReference type="SAM" id="Phobius"/>
    </source>
</evidence>
<keyword evidence="1" id="KW-1133">Transmembrane helix</keyword>
<evidence type="ECO:0008006" key="4">
    <source>
        <dbReference type="Google" id="ProtNLM"/>
    </source>
</evidence>
<name>A0A9P6SVG0_9FUNG</name>
<dbReference type="OrthoDB" id="2370386at2759"/>
<keyword evidence="1" id="KW-0812">Transmembrane</keyword>
<feature type="transmembrane region" description="Helical" evidence="1">
    <location>
        <begin position="122"/>
        <end position="142"/>
    </location>
</feature>
<dbReference type="Proteomes" id="UP000749646">
    <property type="component" value="Unassembled WGS sequence"/>
</dbReference>
<comment type="caution">
    <text evidence="2">The sequence shown here is derived from an EMBL/GenBank/DDBJ whole genome shotgun (WGS) entry which is preliminary data.</text>
</comment>
<sequence>MKAFSMGMIVIRLFTGSFFKIGIIFVGFGMAMLGISFLRRKAAGDVFDRRKPFVTSGFWVMVTTSVTTITYAKSIQYQSNQHHHHHHHHHSSPPFNIQIKNMSIWSSILASPIFKTAFSLSIWFLLIGIPLLTIITLCYCAVKGTGNVAGLIVDKTTKRVRSYQQQQRKRDKIDPPIGA</sequence>
<dbReference type="AlphaFoldDB" id="A0A9P6SVG0"/>
<proteinExistence type="predicted"/>
<evidence type="ECO:0000313" key="2">
    <source>
        <dbReference type="EMBL" id="KAG0006513.1"/>
    </source>
</evidence>
<keyword evidence="3" id="KW-1185">Reference proteome</keyword>
<organism evidence="2 3">
    <name type="scientific">Modicella reniformis</name>
    <dbReference type="NCBI Taxonomy" id="1440133"/>
    <lineage>
        <taxon>Eukaryota</taxon>
        <taxon>Fungi</taxon>
        <taxon>Fungi incertae sedis</taxon>
        <taxon>Mucoromycota</taxon>
        <taxon>Mortierellomycotina</taxon>
        <taxon>Mortierellomycetes</taxon>
        <taxon>Mortierellales</taxon>
        <taxon>Mortierellaceae</taxon>
        <taxon>Modicella</taxon>
    </lineage>
</organism>
<accession>A0A9P6SVG0</accession>
<evidence type="ECO:0000313" key="3">
    <source>
        <dbReference type="Proteomes" id="UP000749646"/>
    </source>
</evidence>
<feature type="transmembrane region" description="Helical" evidence="1">
    <location>
        <begin position="53"/>
        <end position="72"/>
    </location>
</feature>
<gene>
    <name evidence="2" type="ORF">BGZ65_007191</name>
</gene>
<keyword evidence="1" id="KW-0472">Membrane</keyword>
<protein>
    <recommendedName>
        <fullName evidence="4">Transmembrane protein</fullName>
    </recommendedName>
</protein>